<evidence type="ECO:0000313" key="3">
    <source>
        <dbReference type="Proteomes" id="UP001564657"/>
    </source>
</evidence>
<protein>
    <submittedName>
        <fullName evidence="2">DAK2 domain-containing protein</fullName>
    </submittedName>
</protein>
<dbReference type="EMBL" id="JBGEWD010000003">
    <property type="protein sequence ID" value="MEY7999574.1"/>
    <property type="molecule type" value="Genomic_DNA"/>
</dbReference>
<evidence type="ECO:0000313" key="2">
    <source>
        <dbReference type="EMBL" id="MEY7999574.1"/>
    </source>
</evidence>
<dbReference type="Gene3D" id="1.25.40.340">
    <property type="match status" value="1"/>
</dbReference>
<organism evidence="2 3">
    <name type="scientific">Clostridium moutaii</name>
    <dbReference type="NCBI Taxonomy" id="3240932"/>
    <lineage>
        <taxon>Bacteria</taxon>
        <taxon>Bacillati</taxon>
        <taxon>Bacillota</taxon>
        <taxon>Clostridia</taxon>
        <taxon>Eubacteriales</taxon>
        <taxon>Clostridiaceae</taxon>
        <taxon>Clostridium</taxon>
    </lineage>
</organism>
<dbReference type="Pfam" id="PF21645">
    <property type="entry name" value="FakA-like_M"/>
    <property type="match status" value="1"/>
</dbReference>
<dbReference type="InterPro" id="IPR033470">
    <property type="entry name" value="FakA-like_C"/>
</dbReference>
<dbReference type="Proteomes" id="UP001564657">
    <property type="component" value="Unassembled WGS sequence"/>
</dbReference>
<dbReference type="SMART" id="SM01120">
    <property type="entry name" value="Dak2"/>
    <property type="match status" value="1"/>
</dbReference>
<proteinExistence type="predicted"/>
<name>A0ABV4BLA1_9CLOT</name>
<reference evidence="2 3" key="1">
    <citation type="submission" date="2024-08" db="EMBL/GenBank/DDBJ databases">
        <title>Clostridium lapicellarii sp. nov., and Clostridium renhuaiense sp. nov., two species isolated from the mud in a fermentation cellar used for producing sauce-flavour Chinese liquors.</title>
        <authorList>
            <person name="Yang F."/>
            <person name="Wang H."/>
            <person name="Chen L.Q."/>
            <person name="Zhou N."/>
            <person name="Lu J.J."/>
            <person name="Pu X.X."/>
            <person name="Wan B."/>
            <person name="Wang L."/>
            <person name="Liu S.J."/>
        </authorList>
    </citation>
    <scope>NUCLEOTIDE SEQUENCE [LARGE SCALE GENOMIC DNA]</scope>
    <source>
        <strain evidence="2 3">MT-5</strain>
    </source>
</reference>
<dbReference type="InterPro" id="IPR004007">
    <property type="entry name" value="DhaL_dom"/>
</dbReference>
<dbReference type="SUPFAM" id="SSF101473">
    <property type="entry name" value="DhaL-like"/>
    <property type="match status" value="1"/>
</dbReference>
<sequence>MGYLNIDGQIFYNMVVNASNKLEEQKEFVNSLNVFPVPDGDTGTNMSMTIRNAVLEISNAEETSIEVIVKQLAKGALMGARGNSGVILSQIFRGISKGIQGKNQINSLEFANSLEEGAKSAYKAVMRPTEGTILTIIRAVGESAVKSQEKDITKLLEEVCSYGKTMLDKTPDMLPVLKKAKVVDAGGMGLLVILQGMYEALKNNMERVHLKEAGTAKIQSAAKNLGEQNIKYGYCTEFLIHSQVSDIQDFRGKLQGMGDSMVVVKDEDIIKVHIHTNDPGWVLSQAVKLGELSKIKIDNMREQHRHILNIDDFEENSSEKKIDQDEESHEQETESKKYAFISVSVGEGINSIFKDLGVDYVIEGGQTMNPSTEDILNCINSVNAETVFVLPNNKNVIMAANQAAELSNKTVKIIPTKTIPQGITAITAFNSDVDLNENVNAMESAISTVATGLVTYAIRDTEVDEKDIKRGDILGLIEGKIKQVGKDKFQVCGNIIDEMTGENSELISIYYGEKCNEDEVNDFVKKLEKKYEDMDIQCYSGKQPLYYFIVSVE</sequence>
<gene>
    <name evidence="2" type="ORF">AB8U03_05045</name>
</gene>
<evidence type="ECO:0000259" key="1">
    <source>
        <dbReference type="PROSITE" id="PS51480"/>
    </source>
</evidence>
<feature type="domain" description="DhaL" evidence="1">
    <location>
        <begin position="9"/>
        <end position="199"/>
    </location>
</feature>
<dbReference type="InterPro" id="IPR050270">
    <property type="entry name" value="DegV_domain_contain"/>
</dbReference>
<dbReference type="NCBIfam" id="TIGR03599">
    <property type="entry name" value="YloV"/>
    <property type="match status" value="1"/>
</dbReference>
<dbReference type="Pfam" id="PF13684">
    <property type="entry name" value="FakA-like_C"/>
    <property type="match status" value="1"/>
</dbReference>
<dbReference type="InterPro" id="IPR019986">
    <property type="entry name" value="YloV-like"/>
</dbReference>
<dbReference type="PANTHER" id="PTHR33434">
    <property type="entry name" value="DEGV DOMAIN-CONTAINING PROTEIN DR_1986-RELATED"/>
    <property type="match status" value="1"/>
</dbReference>
<dbReference type="PANTHER" id="PTHR33434:SF4">
    <property type="entry name" value="PHOSPHATASE PROTEIN"/>
    <property type="match status" value="1"/>
</dbReference>
<dbReference type="RefSeq" id="WP_369703460.1">
    <property type="nucleotide sequence ID" value="NZ_JBGEWD010000003.1"/>
</dbReference>
<dbReference type="PROSITE" id="PS51480">
    <property type="entry name" value="DHAL"/>
    <property type="match status" value="1"/>
</dbReference>
<dbReference type="SMART" id="SM01121">
    <property type="entry name" value="Dak1_2"/>
    <property type="match status" value="1"/>
</dbReference>
<dbReference type="InterPro" id="IPR048394">
    <property type="entry name" value="FakA-like_M"/>
</dbReference>
<accession>A0ABV4BLA1</accession>
<comment type="caution">
    <text evidence="2">The sequence shown here is derived from an EMBL/GenBank/DDBJ whole genome shotgun (WGS) entry which is preliminary data.</text>
</comment>
<dbReference type="InterPro" id="IPR036117">
    <property type="entry name" value="DhaL_dom_sf"/>
</dbReference>
<keyword evidence="3" id="KW-1185">Reference proteome</keyword>
<dbReference type="Pfam" id="PF02734">
    <property type="entry name" value="Dak2"/>
    <property type="match status" value="1"/>
</dbReference>